<dbReference type="AlphaFoldDB" id="A0AAV0XUX6"/>
<reference evidence="1 2" key="1">
    <citation type="submission" date="2023-01" db="EMBL/GenBank/DDBJ databases">
        <authorList>
            <person name="Whitehead M."/>
        </authorList>
    </citation>
    <scope>NUCLEOTIDE SEQUENCE [LARGE SCALE GENOMIC DNA]</scope>
</reference>
<protein>
    <submittedName>
        <fullName evidence="1">Uncharacterized protein</fullName>
    </submittedName>
</protein>
<organism evidence="1 2">
    <name type="scientific">Macrosiphum euphorbiae</name>
    <name type="common">potato aphid</name>
    <dbReference type="NCBI Taxonomy" id="13131"/>
    <lineage>
        <taxon>Eukaryota</taxon>
        <taxon>Metazoa</taxon>
        <taxon>Ecdysozoa</taxon>
        <taxon>Arthropoda</taxon>
        <taxon>Hexapoda</taxon>
        <taxon>Insecta</taxon>
        <taxon>Pterygota</taxon>
        <taxon>Neoptera</taxon>
        <taxon>Paraneoptera</taxon>
        <taxon>Hemiptera</taxon>
        <taxon>Sternorrhyncha</taxon>
        <taxon>Aphidomorpha</taxon>
        <taxon>Aphidoidea</taxon>
        <taxon>Aphididae</taxon>
        <taxon>Macrosiphini</taxon>
        <taxon>Macrosiphum</taxon>
    </lineage>
</organism>
<accession>A0AAV0XUX6</accession>
<evidence type="ECO:0000313" key="2">
    <source>
        <dbReference type="Proteomes" id="UP001160148"/>
    </source>
</evidence>
<name>A0AAV0XUX6_9HEMI</name>
<keyword evidence="2" id="KW-1185">Reference proteome</keyword>
<gene>
    <name evidence="1" type="ORF">MEUPH1_LOCUS26229</name>
</gene>
<comment type="caution">
    <text evidence="1">The sequence shown here is derived from an EMBL/GenBank/DDBJ whole genome shotgun (WGS) entry which is preliminary data.</text>
</comment>
<sequence>MQPMPVINVVRVPESLTYVTTSLMYYWSGLTMSGRNHSIASISSCPLKQVASSIEYEWSSSEHLSRHVGWVTYCGGSEKSRFSFPCHW</sequence>
<evidence type="ECO:0000313" key="1">
    <source>
        <dbReference type="EMBL" id="CAI6372340.1"/>
    </source>
</evidence>
<dbReference type="Proteomes" id="UP001160148">
    <property type="component" value="Unassembled WGS sequence"/>
</dbReference>
<dbReference type="EMBL" id="CARXXK010001029">
    <property type="protein sequence ID" value="CAI6372340.1"/>
    <property type="molecule type" value="Genomic_DNA"/>
</dbReference>
<proteinExistence type="predicted"/>